<keyword evidence="7" id="KW-1185">Reference proteome</keyword>
<dbReference type="PATRIC" id="fig|907348.3.peg.338"/>
<dbReference type="SUPFAM" id="SSF51445">
    <property type="entry name" value="(Trans)glycosidases"/>
    <property type="match status" value="1"/>
</dbReference>
<dbReference type="InterPro" id="IPR000805">
    <property type="entry name" value="Glyco_hydro_26"/>
</dbReference>
<dbReference type="EMBL" id="AGRW01000030">
    <property type="protein sequence ID" value="EIC02853.1"/>
    <property type="molecule type" value="Genomic_DNA"/>
</dbReference>
<dbReference type="PROSITE" id="PS51764">
    <property type="entry name" value="GH26"/>
    <property type="match status" value="1"/>
</dbReference>
<dbReference type="AlphaFoldDB" id="H7EHR3"/>
<evidence type="ECO:0000313" key="6">
    <source>
        <dbReference type="EMBL" id="EIC02853.1"/>
    </source>
</evidence>
<dbReference type="PRINTS" id="PR00739">
    <property type="entry name" value="GLHYDRLASE26"/>
</dbReference>
<dbReference type="OrthoDB" id="9802773at2"/>
<dbReference type="EC" id="3.2.1.78" evidence="6"/>
<organism evidence="6 7">
    <name type="scientific">Treponema saccharophilum DSM 2985</name>
    <dbReference type="NCBI Taxonomy" id="907348"/>
    <lineage>
        <taxon>Bacteria</taxon>
        <taxon>Pseudomonadati</taxon>
        <taxon>Spirochaetota</taxon>
        <taxon>Spirochaetia</taxon>
        <taxon>Spirochaetales</taxon>
        <taxon>Treponemataceae</taxon>
        <taxon>Treponema</taxon>
    </lineage>
</organism>
<dbReference type="PANTHER" id="PTHR40079:SF4">
    <property type="entry name" value="GH26 DOMAIN-CONTAINING PROTEIN-RELATED"/>
    <property type="match status" value="1"/>
</dbReference>
<dbReference type="InterPro" id="IPR017853">
    <property type="entry name" value="GH"/>
</dbReference>
<reference evidence="6 7" key="1">
    <citation type="submission" date="2011-09" db="EMBL/GenBank/DDBJ databases">
        <title>The draft genome of Treponema saccharophilum DSM 2985.</title>
        <authorList>
            <consortium name="US DOE Joint Genome Institute (JGI-PGF)"/>
            <person name="Lucas S."/>
            <person name="Copeland A."/>
            <person name="Lapidus A."/>
            <person name="Glavina del Rio T."/>
            <person name="Dalin E."/>
            <person name="Tice H."/>
            <person name="Bruce D."/>
            <person name="Goodwin L."/>
            <person name="Pitluck S."/>
            <person name="Peters L."/>
            <person name="Kyrpides N."/>
            <person name="Mavromatis K."/>
            <person name="Ivanova N."/>
            <person name="Markowitz V."/>
            <person name="Cheng J.-F."/>
            <person name="Hugenholtz P."/>
            <person name="Woyke T."/>
            <person name="Wu D."/>
            <person name="Gronow S."/>
            <person name="Wellnitz S."/>
            <person name="Brambilla E."/>
            <person name="Klenk H.-P."/>
            <person name="Eisen J.A."/>
        </authorList>
    </citation>
    <scope>NUCLEOTIDE SEQUENCE [LARGE SCALE GENOMIC DNA]</scope>
    <source>
        <strain evidence="6 7">DSM 2985</strain>
    </source>
</reference>
<evidence type="ECO:0000256" key="4">
    <source>
        <dbReference type="PROSITE-ProRule" id="PRU01100"/>
    </source>
</evidence>
<dbReference type="PANTHER" id="PTHR40079">
    <property type="entry name" value="MANNAN ENDO-1,4-BETA-MANNOSIDASE E-RELATED"/>
    <property type="match status" value="1"/>
</dbReference>
<keyword evidence="2 4" id="KW-0378">Hydrolase</keyword>
<dbReference type="STRING" id="907348.TresaDRAFT_2279"/>
<dbReference type="Proteomes" id="UP000003571">
    <property type="component" value="Unassembled WGS sequence"/>
</dbReference>
<evidence type="ECO:0000256" key="1">
    <source>
        <dbReference type="ARBA" id="ARBA00007754"/>
    </source>
</evidence>
<dbReference type="eggNOG" id="COG4124">
    <property type="taxonomic scope" value="Bacteria"/>
</dbReference>
<feature type="active site" description="Proton donor" evidence="4">
    <location>
        <position position="172"/>
    </location>
</feature>
<sequence>MSGLCINPSNPNAQDCVRNVLRYLSEISFRKVISGQHTQSLAQEELHFIEEVTGKKPALLGFELLSYSPNINYFDTDDECMEEIRQNYGTLSRAWDWAAQKGLITFTWHWFSPLGGHSKSFYSKNTSFDAEKAAAEGTEENRAMISDIDAMAGILRPFCDARIPVLWRPLHEGDGGWFWWGAKGGDALKKIYRILYDRFVNVHHLDNLIWVWNSHEPSCYPGDDVVDIISRDIYGTPHEHSPFAREFSELVDVTAQKKIALLGECGTMPDAEKAIEDGIGWASFMTWSHEFCLSEQYNDLSFLRRIYGSEKVVTKESLPALY</sequence>
<dbReference type="Gene3D" id="3.20.20.80">
    <property type="entry name" value="Glycosidases"/>
    <property type="match status" value="1"/>
</dbReference>
<comment type="similarity">
    <text evidence="1 4">Belongs to the glycosyl hydrolase 26 family.</text>
</comment>
<feature type="active site" description="Nucleophile" evidence="4">
    <location>
        <position position="264"/>
    </location>
</feature>
<dbReference type="GO" id="GO:0006080">
    <property type="term" value="P:substituted mannan metabolic process"/>
    <property type="evidence" value="ECO:0007669"/>
    <property type="project" value="InterPro"/>
</dbReference>
<dbReference type="InterPro" id="IPR022790">
    <property type="entry name" value="GH26_dom"/>
</dbReference>
<evidence type="ECO:0000256" key="3">
    <source>
        <dbReference type="ARBA" id="ARBA00023295"/>
    </source>
</evidence>
<keyword evidence="3 4" id="KW-0326">Glycosidase</keyword>
<feature type="domain" description="GH26" evidence="5">
    <location>
        <begin position="15"/>
        <end position="316"/>
    </location>
</feature>
<name>H7EHR3_9SPIR</name>
<comment type="caution">
    <text evidence="6">The sequence shown here is derived from an EMBL/GenBank/DDBJ whole genome shotgun (WGS) entry which is preliminary data.</text>
</comment>
<gene>
    <name evidence="6" type="ORF">TresaDRAFT_2279</name>
</gene>
<protein>
    <submittedName>
        <fullName evidence="6">Mannan endo-1,4-beta-mannosidase</fullName>
        <ecNumber evidence="6">3.2.1.78</ecNumber>
    </submittedName>
</protein>
<dbReference type="RefSeq" id="WP_002702273.1">
    <property type="nucleotide sequence ID" value="NZ_AGRW01000030.1"/>
</dbReference>
<dbReference type="Pfam" id="PF02156">
    <property type="entry name" value="Glyco_hydro_26"/>
    <property type="match status" value="1"/>
</dbReference>
<evidence type="ECO:0000256" key="2">
    <source>
        <dbReference type="ARBA" id="ARBA00022801"/>
    </source>
</evidence>
<dbReference type="GO" id="GO:0016985">
    <property type="term" value="F:mannan endo-1,4-beta-mannosidase activity"/>
    <property type="evidence" value="ECO:0007669"/>
    <property type="project" value="UniProtKB-EC"/>
</dbReference>
<proteinExistence type="inferred from homology"/>
<evidence type="ECO:0000313" key="7">
    <source>
        <dbReference type="Proteomes" id="UP000003571"/>
    </source>
</evidence>
<accession>H7EHR3</accession>
<evidence type="ECO:0000259" key="5">
    <source>
        <dbReference type="PROSITE" id="PS51764"/>
    </source>
</evidence>